<dbReference type="InterPro" id="IPR002078">
    <property type="entry name" value="Sigma_54_int"/>
</dbReference>
<proteinExistence type="predicted"/>
<evidence type="ECO:0000259" key="5">
    <source>
        <dbReference type="PROSITE" id="PS50045"/>
    </source>
</evidence>
<dbReference type="InterPro" id="IPR025944">
    <property type="entry name" value="Sigma_54_int_dom_CS"/>
</dbReference>
<evidence type="ECO:0000256" key="4">
    <source>
        <dbReference type="ARBA" id="ARBA00023163"/>
    </source>
</evidence>
<evidence type="ECO:0000256" key="3">
    <source>
        <dbReference type="ARBA" id="ARBA00023015"/>
    </source>
</evidence>
<gene>
    <name evidence="6" type="primary">acoR_7</name>
    <name evidence="6" type="ORF">ENKNEFLB_04434</name>
</gene>
<dbReference type="InterPro" id="IPR029016">
    <property type="entry name" value="GAF-like_dom_sf"/>
</dbReference>
<accession>A0ABX8EPM2</accession>
<dbReference type="Proteomes" id="UP000679307">
    <property type="component" value="Chromosome"/>
</dbReference>
<evidence type="ECO:0000256" key="2">
    <source>
        <dbReference type="ARBA" id="ARBA00022840"/>
    </source>
</evidence>
<keyword evidence="7" id="KW-1185">Reference proteome</keyword>
<dbReference type="PANTHER" id="PTHR32071:SF122">
    <property type="entry name" value="SIGMA FACTOR"/>
    <property type="match status" value="1"/>
</dbReference>
<dbReference type="SUPFAM" id="SSF55781">
    <property type="entry name" value="GAF domain-like"/>
    <property type="match status" value="1"/>
</dbReference>
<dbReference type="SUPFAM" id="SSF46689">
    <property type="entry name" value="Homeodomain-like"/>
    <property type="match status" value="1"/>
</dbReference>
<dbReference type="PROSITE" id="PS50045">
    <property type="entry name" value="SIGMA54_INTERACT_4"/>
    <property type="match status" value="1"/>
</dbReference>
<reference evidence="6 7" key="1">
    <citation type="submission" date="2021-05" db="EMBL/GenBank/DDBJ databases">
        <title>Complete genome of Nocardioides aquaticus KCTC 9944T isolated from meromictic and hypersaline Ekho Lake, Antarctica.</title>
        <authorList>
            <person name="Hwang K."/>
            <person name="Kim K.M."/>
            <person name="Choe H."/>
        </authorList>
    </citation>
    <scope>NUCLEOTIDE SEQUENCE [LARGE SCALE GENOMIC DNA]</scope>
    <source>
        <strain evidence="6 7">KCTC 9944</strain>
    </source>
</reference>
<keyword evidence="2" id="KW-0067">ATP-binding</keyword>
<keyword evidence="4" id="KW-0804">Transcription</keyword>
<evidence type="ECO:0000313" key="6">
    <source>
        <dbReference type="EMBL" id="QVT82015.1"/>
    </source>
</evidence>
<dbReference type="InterPro" id="IPR027417">
    <property type="entry name" value="P-loop_NTPase"/>
</dbReference>
<evidence type="ECO:0000256" key="1">
    <source>
        <dbReference type="ARBA" id="ARBA00022741"/>
    </source>
</evidence>
<dbReference type="Gene3D" id="1.10.10.60">
    <property type="entry name" value="Homeodomain-like"/>
    <property type="match status" value="1"/>
</dbReference>
<keyword evidence="1" id="KW-0547">Nucleotide-binding</keyword>
<dbReference type="Pfam" id="PF25601">
    <property type="entry name" value="AAA_lid_14"/>
    <property type="match status" value="1"/>
</dbReference>
<sequence>MSLTDEMRAPIADSWRRAGLAGVDPASALQGLTYAEVDLRSPLMAAATPVLDDLGDQLSETVFSTLLVDRDGRVAQRWCGTRGLERAFDDLGVAVGVSMLEEAVGTNAPGTVLETRERIAVHGSEHYAVPLRDFSCYGHPIFHPVTRRIEGVLDITCVATSADPLLRPVVARAVADIEQRLLDGSRVSETELLHAFQAASGRRRAVVAMLDDLTMSNRTALDLLGQVDLTLLRMLAQDVGSTGLSREITLESGVAARVRVEHVPRTRGGSLVHVEPLARPRSPRNRTTPVSRVATGPALVAGAPGTGRTTYAARLAGDHRVAVLTAARALLDGPQAWSRDFASLVRAGQGTVCVDGVDLLPDHLVDLVASHVATATAPRVVLISGPVDDLVGRAAALVSACTDRTELAPLAARTADLPDLVATQLVDLGCDASVHLAPSALAALGAQSWPGNLRELRAVLEHAVRDRGLGPITVDHLPEAYRSRDGARTLAPLERAERDAIVAALDQHGGNKVRAAAALGISRTTLYAKLRTLRITAY</sequence>
<dbReference type="InterPro" id="IPR009057">
    <property type="entry name" value="Homeodomain-like_sf"/>
</dbReference>
<dbReference type="PANTHER" id="PTHR32071">
    <property type="entry name" value="TRANSCRIPTIONAL REGULATORY PROTEIN"/>
    <property type="match status" value="1"/>
</dbReference>
<protein>
    <submittedName>
        <fullName evidence="6">Acetoin dehydrogenase operon transcriptional activator AcoR</fullName>
    </submittedName>
</protein>
<dbReference type="PRINTS" id="PR01590">
    <property type="entry name" value="HTHFIS"/>
</dbReference>
<keyword evidence="3" id="KW-0805">Transcription regulation</keyword>
<organism evidence="6 7">
    <name type="scientific">Nocardioides aquaticus</name>
    <dbReference type="NCBI Taxonomy" id="160826"/>
    <lineage>
        <taxon>Bacteria</taxon>
        <taxon>Bacillati</taxon>
        <taxon>Actinomycetota</taxon>
        <taxon>Actinomycetes</taxon>
        <taxon>Propionibacteriales</taxon>
        <taxon>Nocardioidaceae</taxon>
        <taxon>Nocardioides</taxon>
    </lineage>
</organism>
<dbReference type="InterPro" id="IPR002197">
    <property type="entry name" value="HTH_Fis"/>
</dbReference>
<name>A0ABX8EPM2_9ACTN</name>
<dbReference type="PROSITE" id="PS00688">
    <property type="entry name" value="SIGMA54_INTERACT_3"/>
    <property type="match status" value="1"/>
</dbReference>
<dbReference type="RefSeq" id="WP_214057291.1">
    <property type="nucleotide sequence ID" value="NZ_BAAAHS010000049.1"/>
</dbReference>
<dbReference type="EMBL" id="CP075371">
    <property type="protein sequence ID" value="QVT82015.1"/>
    <property type="molecule type" value="Genomic_DNA"/>
</dbReference>
<dbReference type="SUPFAM" id="SSF52540">
    <property type="entry name" value="P-loop containing nucleoside triphosphate hydrolases"/>
    <property type="match status" value="1"/>
</dbReference>
<feature type="domain" description="Sigma-54 factor interaction" evidence="5">
    <location>
        <begin position="406"/>
        <end position="465"/>
    </location>
</feature>
<dbReference type="Pfam" id="PF02954">
    <property type="entry name" value="HTH_8"/>
    <property type="match status" value="1"/>
</dbReference>
<dbReference type="InterPro" id="IPR058031">
    <property type="entry name" value="AAA_lid_NorR"/>
</dbReference>
<dbReference type="Gene3D" id="3.30.450.40">
    <property type="match status" value="1"/>
</dbReference>
<evidence type="ECO:0000313" key="7">
    <source>
        <dbReference type="Proteomes" id="UP000679307"/>
    </source>
</evidence>
<dbReference type="Gene3D" id="1.10.8.60">
    <property type="match status" value="1"/>
</dbReference>